<feature type="transmembrane region" description="Helical" evidence="6">
    <location>
        <begin position="267"/>
        <end position="286"/>
    </location>
</feature>
<feature type="transmembrane region" description="Helical" evidence="6">
    <location>
        <begin position="201"/>
        <end position="223"/>
    </location>
</feature>
<proteinExistence type="predicted"/>
<keyword evidence="3 6" id="KW-0812">Transmembrane</keyword>
<comment type="subcellular location">
    <subcellularLocation>
        <location evidence="1">Cell membrane</location>
        <topology evidence="1">Multi-pass membrane protein</topology>
    </subcellularLocation>
</comment>
<feature type="transmembrane region" description="Helical" evidence="6">
    <location>
        <begin position="69"/>
        <end position="93"/>
    </location>
</feature>
<dbReference type="InterPro" id="IPR001807">
    <property type="entry name" value="ClC"/>
</dbReference>
<evidence type="ECO:0000313" key="9">
    <source>
        <dbReference type="Proteomes" id="UP000704176"/>
    </source>
</evidence>
<dbReference type="PANTHER" id="PTHR43124">
    <property type="entry name" value="PURINE EFFLUX PUMP PBUE"/>
    <property type="match status" value="1"/>
</dbReference>
<evidence type="ECO:0000259" key="7">
    <source>
        <dbReference type="PROSITE" id="PS50850"/>
    </source>
</evidence>
<dbReference type="InterPro" id="IPR020846">
    <property type="entry name" value="MFS_dom"/>
</dbReference>
<feature type="transmembrane region" description="Helical" evidence="6">
    <location>
        <begin position="43"/>
        <end position="62"/>
    </location>
</feature>
<dbReference type="InterPro" id="IPR050189">
    <property type="entry name" value="MFS_Efflux_Transporters"/>
</dbReference>
<dbReference type="PROSITE" id="PS50850">
    <property type="entry name" value="MFS"/>
    <property type="match status" value="1"/>
</dbReference>
<evidence type="ECO:0000256" key="1">
    <source>
        <dbReference type="ARBA" id="ARBA00004651"/>
    </source>
</evidence>
<reference evidence="8 9" key="1">
    <citation type="submission" date="2021-09" db="EMBL/GenBank/DDBJ databases">
        <title>The complete genome sequence of a new microorganism.</title>
        <authorList>
            <person name="Zi Z."/>
        </authorList>
    </citation>
    <scope>NUCLEOTIDE SEQUENCE [LARGE SCALE GENOMIC DNA]</scope>
    <source>
        <strain evidence="8 9">WGZ8</strain>
    </source>
</reference>
<gene>
    <name evidence="8" type="ORF">K9B37_08370</name>
</gene>
<feature type="domain" description="Major facilitator superfamily (MFS) profile" evidence="7">
    <location>
        <begin position="4"/>
        <end position="385"/>
    </location>
</feature>
<dbReference type="SUPFAM" id="SSF103473">
    <property type="entry name" value="MFS general substrate transporter"/>
    <property type="match status" value="1"/>
</dbReference>
<dbReference type="PANTHER" id="PTHR43124:SF10">
    <property type="entry name" value="PURINE EFFLUX PUMP PBUE"/>
    <property type="match status" value="1"/>
</dbReference>
<keyword evidence="2" id="KW-1003">Cell membrane</keyword>
<dbReference type="Gene3D" id="1.20.1250.20">
    <property type="entry name" value="MFS general substrate transporter like domains"/>
    <property type="match status" value="2"/>
</dbReference>
<feature type="transmembrane region" description="Helical" evidence="6">
    <location>
        <begin position="159"/>
        <end position="180"/>
    </location>
</feature>
<dbReference type="CDD" id="cd17324">
    <property type="entry name" value="MFS_NepI_like"/>
    <property type="match status" value="1"/>
</dbReference>
<evidence type="ECO:0000256" key="2">
    <source>
        <dbReference type="ARBA" id="ARBA00022475"/>
    </source>
</evidence>
<evidence type="ECO:0000256" key="3">
    <source>
        <dbReference type="ARBA" id="ARBA00022692"/>
    </source>
</evidence>
<feature type="transmembrane region" description="Helical" evidence="6">
    <location>
        <begin position="131"/>
        <end position="153"/>
    </location>
</feature>
<dbReference type="EMBL" id="JAIRBM010000005">
    <property type="protein sequence ID" value="MBZ6076302.1"/>
    <property type="molecule type" value="Genomic_DNA"/>
</dbReference>
<organism evidence="8 9">
    <name type="scientific">Microvirga puerhi</name>
    <dbReference type="NCBI Taxonomy" id="2876078"/>
    <lineage>
        <taxon>Bacteria</taxon>
        <taxon>Pseudomonadati</taxon>
        <taxon>Pseudomonadota</taxon>
        <taxon>Alphaproteobacteria</taxon>
        <taxon>Hyphomicrobiales</taxon>
        <taxon>Methylobacteriaceae</taxon>
        <taxon>Microvirga</taxon>
    </lineage>
</organism>
<feature type="transmembrane region" description="Helical" evidence="6">
    <location>
        <begin position="292"/>
        <end position="312"/>
    </location>
</feature>
<protein>
    <submittedName>
        <fullName evidence="8">MFS transporter</fullName>
    </submittedName>
</protein>
<keyword evidence="9" id="KW-1185">Reference proteome</keyword>
<feature type="transmembrane region" description="Helical" evidence="6">
    <location>
        <begin position="332"/>
        <end position="350"/>
    </location>
</feature>
<dbReference type="InterPro" id="IPR011701">
    <property type="entry name" value="MFS"/>
</dbReference>
<keyword evidence="5 6" id="KW-0472">Membrane</keyword>
<dbReference type="Proteomes" id="UP000704176">
    <property type="component" value="Unassembled WGS sequence"/>
</dbReference>
<dbReference type="PRINTS" id="PR00762">
    <property type="entry name" value="CLCHANNEL"/>
</dbReference>
<dbReference type="Pfam" id="PF07690">
    <property type="entry name" value="MFS_1"/>
    <property type="match status" value="1"/>
</dbReference>
<keyword evidence="4 6" id="KW-1133">Transmembrane helix</keyword>
<feature type="transmembrane region" description="Helical" evidence="6">
    <location>
        <begin position="235"/>
        <end position="255"/>
    </location>
</feature>
<dbReference type="InterPro" id="IPR036259">
    <property type="entry name" value="MFS_trans_sf"/>
</dbReference>
<evidence type="ECO:0000256" key="6">
    <source>
        <dbReference type="SAM" id="Phobius"/>
    </source>
</evidence>
<evidence type="ECO:0000256" key="4">
    <source>
        <dbReference type="ARBA" id="ARBA00022989"/>
    </source>
</evidence>
<feature type="transmembrane region" description="Helical" evidence="6">
    <location>
        <begin position="362"/>
        <end position="384"/>
    </location>
</feature>
<evidence type="ECO:0000256" key="5">
    <source>
        <dbReference type="ARBA" id="ARBA00023136"/>
    </source>
</evidence>
<comment type="caution">
    <text evidence="8">The sequence shown here is derived from an EMBL/GenBank/DDBJ whole genome shotgun (WGS) entry which is preliminary data.</text>
</comment>
<name>A0ABS7VMT7_9HYPH</name>
<evidence type="ECO:0000313" key="8">
    <source>
        <dbReference type="EMBL" id="MBZ6076302.1"/>
    </source>
</evidence>
<accession>A0ABS7VMT7</accession>
<feature type="transmembrane region" description="Helical" evidence="6">
    <location>
        <begin position="99"/>
        <end position="119"/>
    </location>
</feature>
<sequence length="404" mass="40894">MFSRLIWLALGAFTVGTEGFVIAGLLPEISTEADISMAQAGSLVTAFSLAYALGTPILATLLGGVDRRYLLAGTMALFAAGNLTAALASGFAALLIARIVMAVAAGLYAATAQATAIALSPPDHRARAISVVVGGTTVAVALGAPIGALLATVTGWRGTFAAIAVLSACTALAVLVKLPGNLRGSRIPLRQRAAVAARPGMLPLLATTFLCLTGGFTVFTYIAPFAVDGAGLSASLIPAVLLAFGIGSALGNIVGGQAADRFGPRPTLIFSTLAVSVVLIAMSVVVKTAPANLAGPILVALTVPWGIFAWMVPPTQASRIVALDPESAPVSLSLNASVLYLGVAFGAFVGGEIMTLGHMRDLGFVAALFPLLALLIVLATGRGATVMKLRLRRKGCEPLKAATP</sequence>
<dbReference type="RefSeq" id="WP_224312629.1">
    <property type="nucleotide sequence ID" value="NZ_JAIRBM010000005.1"/>
</dbReference>